<dbReference type="RefSeq" id="WP_136406887.1">
    <property type="nucleotide sequence ID" value="NZ_SSWX01000015.1"/>
</dbReference>
<keyword evidence="2" id="KW-1185">Reference proteome</keyword>
<dbReference type="EMBL" id="SSWX01000015">
    <property type="protein sequence ID" value="THJ32389.1"/>
    <property type="molecule type" value="Genomic_DNA"/>
</dbReference>
<evidence type="ECO:0000313" key="1">
    <source>
        <dbReference type="EMBL" id="THJ32389.1"/>
    </source>
</evidence>
<protein>
    <submittedName>
        <fullName evidence="1">Uncharacterized protein</fullName>
    </submittedName>
</protein>
<accession>A0A4S5BJN6</accession>
<gene>
    <name evidence="1" type="ORF">E8K88_11855</name>
</gene>
<dbReference type="AlphaFoldDB" id="A0A4S5BJN6"/>
<evidence type="ECO:0000313" key="2">
    <source>
        <dbReference type="Proteomes" id="UP000306236"/>
    </source>
</evidence>
<organism evidence="1 2">
    <name type="scientific">Lampropedia aestuarii</name>
    <dbReference type="NCBI Taxonomy" id="2562762"/>
    <lineage>
        <taxon>Bacteria</taxon>
        <taxon>Pseudomonadati</taxon>
        <taxon>Pseudomonadota</taxon>
        <taxon>Betaproteobacteria</taxon>
        <taxon>Burkholderiales</taxon>
        <taxon>Comamonadaceae</taxon>
        <taxon>Lampropedia</taxon>
    </lineage>
</organism>
<sequence>MEKELLDELRTIKMMCIANFVELQEIRRKLNIADSNDDDWYEYVNSTRDQIDALDKKLRRLFKDDLPNLWEQNIGKSPG</sequence>
<name>A0A4S5BJN6_9BURK</name>
<dbReference type="Proteomes" id="UP000306236">
    <property type="component" value="Unassembled WGS sequence"/>
</dbReference>
<proteinExistence type="predicted"/>
<comment type="caution">
    <text evidence="1">The sequence shown here is derived from an EMBL/GenBank/DDBJ whole genome shotgun (WGS) entry which is preliminary data.</text>
</comment>
<reference evidence="1 2" key="1">
    <citation type="submission" date="2019-04" db="EMBL/GenBank/DDBJ databases">
        <title>Lampropedia sp YIM MLB12 draf genome.</title>
        <authorList>
            <person name="Wang Y.-X."/>
        </authorList>
    </citation>
    <scope>NUCLEOTIDE SEQUENCE [LARGE SCALE GENOMIC DNA]</scope>
    <source>
        <strain evidence="1 2">YIM MLB12</strain>
    </source>
</reference>